<protein>
    <recommendedName>
        <fullName evidence="3">PiggyBac transposable element-derived protein 4 C-terminal zinc-ribbon domain-containing protein</fullName>
    </recommendedName>
</protein>
<dbReference type="AlphaFoldDB" id="A0A087TCY7"/>
<dbReference type="OrthoDB" id="118105at2759"/>
<reference evidence="1 2" key="1">
    <citation type="submission" date="2013-11" db="EMBL/GenBank/DDBJ databases">
        <title>Genome sequencing of Stegodyphus mimosarum.</title>
        <authorList>
            <person name="Bechsgaard J."/>
        </authorList>
    </citation>
    <scope>NUCLEOTIDE SEQUENCE [LARGE SCALE GENOMIC DNA]</scope>
</reference>
<dbReference type="EMBL" id="KK114639">
    <property type="protein sequence ID" value="KFM62976.1"/>
    <property type="molecule type" value="Genomic_DNA"/>
</dbReference>
<keyword evidence="2" id="KW-1185">Reference proteome</keyword>
<feature type="non-terminal residue" evidence="1">
    <location>
        <position position="68"/>
    </location>
</feature>
<evidence type="ECO:0000313" key="1">
    <source>
        <dbReference type="EMBL" id="KFM62976.1"/>
    </source>
</evidence>
<evidence type="ECO:0008006" key="3">
    <source>
        <dbReference type="Google" id="ProtNLM"/>
    </source>
</evidence>
<gene>
    <name evidence="1" type="ORF">X975_21075</name>
</gene>
<sequence>MAIKKYEPVVDAAIRLQENKHQPSKTTSRRCARCSTKKKPVRTAWECSKRKVALCLKKKNCFPEYHKD</sequence>
<name>A0A087TCY7_STEMI</name>
<accession>A0A087TCY7</accession>
<organism evidence="1 2">
    <name type="scientific">Stegodyphus mimosarum</name>
    <name type="common">African social velvet spider</name>
    <dbReference type="NCBI Taxonomy" id="407821"/>
    <lineage>
        <taxon>Eukaryota</taxon>
        <taxon>Metazoa</taxon>
        <taxon>Ecdysozoa</taxon>
        <taxon>Arthropoda</taxon>
        <taxon>Chelicerata</taxon>
        <taxon>Arachnida</taxon>
        <taxon>Araneae</taxon>
        <taxon>Araneomorphae</taxon>
        <taxon>Entelegynae</taxon>
        <taxon>Eresoidea</taxon>
        <taxon>Eresidae</taxon>
        <taxon>Stegodyphus</taxon>
    </lineage>
</organism>
<dbReference type="Proteomes" id="UP000054359">
    <property type="component" value="Unassembled WGS sequence"/>
</dbReference>
<proteinExistence type="predicted"/>
<evidence type="ECO:0000313" key="2">
    <source>
        <dbReference type="Proteomes" id="UP000054359"/>
    </source>
</evidence>